<name>A0ABW6W3A4_9ACTN</name>
<evidence type="ECO:0008006" key="4">
    <source>
        <dbReference type="Google" id="ProtNLM"/>
    </source>
</evidence>
<protein>
    <recommendedName>
        <fullName evidence="4">Transposase</fullName>
    </recommendedName>
</protein>
<evidence type="ECO:0000256" key="1">
    <source>
        <dbReference type="SAM" id="Coils"/>
    </source>
</evidence>
<gene>
    <name evidence="2" type="ORF">ACFY35_00010</name>
</gene>
<proteinExistence type="predicted"/>
<evidence type="ECO:0000313" key="2">
    <source>
        <dbReference type="EMBL" id="MFF5287786.1"/>
    </source>
</evidence>
<keyword evidence="1" id="KW-0175">Coiled coil</keyword>
<dbReference type="RefSeq" id="WP_020515506.1">
    <property type="nucleotide sequence ID" value="NZ_JBIAZU010000001.1"/>
</dbReference>
<feature type="coiled-coil region" evidence="1">
    <location>
        <begin position="18"/>
        <end position="45"/>
    </location>
</feature>
<dbReference type="Proteomes" id="UP001602245">
    <property type="component" value="Unassembled WGS sequence"/>
</dbReference>
<reference evidence="2 3" key="1">
    <citation type="submission" date="2024-10" db="EMBL/GenBank/DDBJ databases">
        <title>The Natural Products Discovery Center: Release of the First 8490 Sequenced Strains for Exploring Actinobacteria Biosynthetic Diversity.</title>
        <authorList>
            <person name="Kalkreuter E."/>
            <person name="Kautsar S.A."/>
            <person name="Yang D."/>
            <person name="Bader C.D."/>
            <person name="Teijaro C.N."/>
            <person name="Fluegel L."/>
            <person name="Davis C.M."/>
            <person name="Simpson J.R."/>
            <person name="Lauterbach L."/>
            <person name="Steele A.D."/>
            <person name="Gui C."/>
            <person name="Meng S."/>
            <person name="Li G."/>
            <person name="Viehrig K."/>
            <person name="Ye F."/>
            <person name="Su P."/>
            <person name="Kiefer A.F."/>
            <person name="Nichols A."/>
            <person name="Cepeda A.J."/>
            <person name="Yan W."/>
            <person name="Fan B."/>
            <person name="Jiang Y."/>
            <person name="Adhikari A."/>
            <person name="Zheng C.-J."/>
            <person name="Schuster L."/>
            <person name="Cowan T.M."/>
            <person name="Smanski M.J."/>
            <person name="Chevrette M.G."/>
            <person name="De Carvalho L.P.S."/>
            <person name="Shen B."/>
        </authorList>
    </citation>
    <scope>NUCLEOTIDE SEQUENCE [LARGE SCALE GENOMIC DNA]</scope>
    <source>
        <strain evidence="2 3">NPDC000087</strain>
    </source>
</reference>
<keyword evidence="3" id="KW-1185">Reference proteome</keyword>
<sequence length="95" mass="10618">MNKHCRRPEADRQIPATTADKDAEIARLRAQVAGLQQEKLILRKAAAWIAFYNYPHPANRGITRCPRPGGKLISSVTLGGIRRQIKARQVSSRTT</sequence>
<accession>A0ABW6W3A4</accession>
<evidence type="ECO:0000313" key="3">
    <source>
        <dbReference type="Proteomes" id="UP001602245"/>
    </source>
</evidence>
<organism evidence="2 3">
    <name type="scientific">Paractinoplanes globisporus</name>
    <dbReference type="NCBI Taxonomy" id="113565"/>
    <lineage>
        <taxon>Bacteria</taxon>
        <taxon>Bacillati</taxon>
        <taxon>Actinomycetota</taxon>
        <taxon>Actinomycetes</taxon>
        <taxon>Micromonosporales</taxon>
        <taxon>Micromonosporaceae</taxon>
        <taxon>Paractinoplanes</taxon>
    </lineage>
</organism>
<dbReference type="EMBL" id="JBIAZU010000001">
    <property type="protein sequence ID" value="MFF5287786.1"/>
    <property type="molecule type" value="Genomic_DNA"/>
</dbReference>
<comment type="caution">
    <text evidence="2">The sequence shown here is derived from an EMBL/GenBank/DDBJ whole genome shotgun (WGS) entry which is preliminary data.</text>
</comment>